<gene>
    <name evidence="2" type="ORF">AWB69_01805</name>
</gene>
<evidence type="ECO:0000313" key="3">
    <source>
        <dbReference type="Proteomes" id="UP000054683"/>
    </source>
</evidence>
<dbReference type="OrthoDB" id="9134990at2"/>
<keyword evidence="1" id="KW-0812">Transmembrane</keyword>
<name>A0A158FYC2_9BURK</name>
<dbReference type="Proteomes" id="UP000054683">
    <property type="component" value="Unassembled WGS sequence"/>
</dbReference>
<dbReference type="AlphaFoldDB" id="A0A158FYC2"/>
<organism evidence="2 3">
    <name type="scientific">Caballeronia udeis</name>
    <dbReference type="NCBI Taxonomy" id="1232866"/>
    <lineage>
        <taxon>Bacteria</taxon>
        <taxon>Pseudomonadati</taxon>
        <taxon>Pseudomonadota</taxon>
        <taxon>Betaproteobacteria</taxon>
        <taxon>Burkholderiales</taxon>
        <taxon>Burkholderiaceae</taxon>
        <taxon>Caballeronia</taxon>
    </lineage>
</organism>
<protein>
    <submittedName>
        <fullName evidence="2">Uncharacterized protein</fullName>
    </submittedName>
</protein>
<keyword evidence="1" id="KW-0472">Membrane</keyword>
<evidence type="ECO:0000313" key="2">
    <source>
        <dbReference type="EMBL" id="SAL24621.1"/>
    </source>
</evidence>
<evidence type="ECO:0000256" key="1">
    <source>
        <dbReference type="SAM" id="Phobius"/>
    </source>
</evidence>
<reference evidence="2 3" key="1">
    <citation type="submission" date="2016-01" db="EMBL/GenBank/DDBJ databases">
        <authorList>
            <person name="Oliw E.H."/>
        </authorList>
    </citation>
    <scope>NUCLEOTIDE SEQUENCE [LARGE SCALE GENOMIC DNA]</scope>
    <source>
        <strain evidence="2">LMG 27134</strain>
    </source>
</reference>
<feature type="transmembrane region" description="Helical" evidence="1">
    <location>
        <begin position="32"/>
        <end position="51"/>
    </location>
</feature>
<keyword evidence="1" id="KW-1133">Transmembrane helix</keyword>
<dbReference type="EMBL" id="FCOK02000008">
    <property type="protein sequence ID" value="SAL24621.1"/>
    <property type="molecule type" value="Genomic_DNA"/>
</dbReference>
<dbReference type="RefSeq" id="WP_156528779.1">
    <property type="nucleotide sequence ID" value="NZ_FCOK02000008.1"/>
</dbReference>
<proteinExistence type="predicted"/>
<accession>A0A158FYC2</accession>
<sequence>MLTQAFETILALFSLGFLQLSAFTPLSVAQGFGSVLGILVGIAIPSGMAMTTRKQLERL</sequence>